<feature type="signal peptide" evidence="7">
    <location>
        <begin position="1"/>
        <end position="29"/>
    </location>
</feature>
<dbReference type="GO" id="GO:0008083">
    <property type="term" value="F:growth factor activity"/>
    <property type="evidence" value="ECO:0007669"/>
    <property type="project" value="TreeGrafter"/>
</dbReference>
<dbReference type="InterPro" id="IPR018378">
    <property type="entry name" value="C-type_lectin_CS"/>
</dbReference>
<keyword evidence="5" id="KW-1015">Disulfide bond</keyword>
<keyword evidence="4" id="KW-0430">Lectin</keyword>
<dbReference type="Gene3D" id="3.10.100.10">
    <property type="entry name" value="Mannose-Binding Protein A, subunit A"/>
    <property type="match status" value="1"/>
</dbReference>
<dbReference type="GO" id="GO:0030246">
    <property type="term" value="F:carbohydrate binding"/>
    <property type="evidence" value="ECO:0007669"/>
    <property type="project" value="UniProtKB-KW"/>
</dbReference>
<name>A0A8C4RIB7_ERPCA</name>
<dbReference type="Ensembl" id="ENSECRT00000002580.1">
    <property type="protein sequence ID" value="ENSECRP00000002545.1"/>
    <property type="gene ID" value="ENSECRG00000001739.1"/>
</dbReference>
<reference evidence="9" key="3">
    <citation type="submission" date="2025-09" db="UniProtKB">
        <authorList>
            <consortium name="Ensembl"/>
        </authorList>
    </citation>
    <scope>IDENTIFICATION</scope>
</reference>
<dbReference type="AlphaFoldDB" id="A0A8C4RIB7"/>
<keyword evidence="10" id="KW-1185">Reference proteome</keyword>
<dbReference type="PROSITE" id="PS00615">
    <property type="entry name" value="C_TYPE_LECTIN_1"/>
    <property type="match status" value="1"/>
</dbReference>
<protein>
    <submittedName>
        <fullName evidence="9">C-type lectin domain containing 11A</fullName>
    </submittedName>
</protein>
<dbReference type="InterPro" id="IPR051663">
    <property type="entry name" value="CLec_Tetranectin-domain"/>
</dbReference>
<evidence type="ECO:0000259" key="8">
    <source>
        <dbReference type="PROSITE" id="PS50041"/>
    </source>
</evidence>
<feature type="compositionally biased region" description="Polar residues" evidence="6">
    <location>
        <begin position="104"/>
        <end position="118"/>
    </location>
</feature>
<evidence type="ECO:0000256" key="6">
    <source>
        <dbReference type="SAM" id="MobiDB-lite"/>
    </source>
</evidence>
<dbReference type="GO" id="GO:0005615">
    <property type="term" value="C:extracellular space"/>
    <property type="evidence" value="ECO:0007669"/>
    <property type="project" value="TreeGrafter"/>
</dbReference>
<dbReference type="SUPFAM" id="SSF56436">
    <property type="entry name" value="C-type lectin-like"/>
    <property type="match status" value="1"/>
</dbReference>
<feature type="region of interest" description="Disordered" evidence="6">
    <location>
        <begin position="45"/>
        <end position="118"/>
    </location>
</feature>
<evidence type="ECO:0000256" key="1">
    <source>
        <dbReference type="ARBA" id="ARBA00004613"/>
    </source>
</evidence>
<dbReference type="SMART" id="SM00034">
    <property type="entry name" value="CLECT"/>
    <property type="match status" value="1"/>
</dbReference>
<feature type="compositionally biased region" description="Basic and acidic residues" evidence="6">
    <location>
        <begin position="50"/>
        <end position="59"/>
    </location>
</feature>
<evidence type="ECO:0000256" key="2">
    <source>
        <dbReference type="ARBA" id="ARBA00022525"/>
    </source>
</evidence>
<evidence type="ECO:0000256" key="4">
    <source>
        <dbReference type="ARBA" id="ARBA00022734"/>
    </source>
</evidence>
<dbReference type="InterPro" id="IPR001304">
    <property type="entry name" value="C-type_lectin-like"/>
</dbReference>
<reference evidence="9" key="1">
    <citation type="submission" date="2021-06" db="EMBL/GenBank/DDBJ databases">
        <authorList>
            <consortium name="Wellcome Sanger Institute Data Sharing"/>
        </authorList>
    </citation>
    <scope>NUCLEOTIDE SEQUENCE [LARGE SCALE GENOMIC DNA]</scope>
</reference>
<dbReference type="PANTHER" id="PTHR22799">
    <property type="entry name" value="TETRANECTIN-RELATED"/>
    <property type="match status" value="1"/>
</dbReference>
<proteinExistence type="predicted"/>
<dbReference type="GO" id="GO:0001503">
    <property type="term" value="P:ossification"/>
    <property type="evidence" value="ECO:0007669"/>
    <property type="project" value="TreeGrafter"/>
</dbReference>
<keyword evidence="2" id="KW-0964">Secreted</keyword>
<dbReference type="Proteomes" id="UP000694620">
    <property type="component" value="Chromosome 3"/>
</dbReference>
<feature type="chain" id="PRO_5034129991" evidence="7">
    <location>
        <begin position="30"/>
        <end position="324"/>
    </location>
</feature>
<evidence type="ECO:0000313" key="10">
    <source>
        <dbReference type="Proteomes" id="UP000694620"/>
    </source>
</evidence>
<dbReference type="InterPro" id="IPR016186">
    <property type="entry name" value="C-type_lectin-like/link_sf"/>
</dbReference>
<dbReference type="PANTHER" id="PTHR22799:SF1">
    <property type="entry name" value="C-TYPE LECTIN DOMAIN FAMILY 11 MEMBER A"/>
    <property type="match status" value="1"/>
</dbReference>
<evidence type="ECO:0000313" key="9">
    <source>
        <dbReference type="Ensembl" id="ENSECRP00000002545.1"/>
    </source>
</evidence>
<dbReference type="GeneTree" id="ENSGT00950000183186"/>
<gene>
    <name evidence="9" type="primary">clec11a</name>
</gene>
<evidence type="ECO:0000256" key="5">
    <source>
        <dbReference type="ARBA" id="ARBA00023157"/>
    </source>
</evidence>
<sequence length="324" mass="37074">MCLTSNDRMRKNIGVLFLFFCLVVFQCNAEDKSLSSHFESALEGTGISMGHHDPKDKGLPKSVGENQPIKQTEDETEMTGNGNKRKDEEDEEEESVEEEKEQSDPVTTEIPATTNTAPDDTYTYFLSRLADMDAAIHRLNVAYYTLDVKMSQLSNKVSNVESKTGGMEQKIEEIFHISTENQKEIGRIEGCQKGIRSGYKCFLIYRSYENFTSSGEKCKEKGGRMAMPKDQPQIATLAQFARQLFHPGNWPVWLGISDQRSEGLYLFEDGIRVTFFQWRKHIHSSQPDGGRRENCVAFSTDDGDWWDNDCSRRMYYACEFDVLY</sequence>
<feature type="compositionally biased region" description="Acidic residues" evidence="6">
    <location>
        <begin position="88"/>
        <end position="101"/>
    </location>
</feature>
<evidence type="ECO:0000256" key="3">
    <source>
        <dbReference type="ARBA" id="ARBA00022729"/>
    </source>
</evidence>
<dbReference type="FunFam" id="3.10.100.10:FF:000010">
    <property type="entry name" value="C-type lectin domain family 3 member A"/>
    <property type="match status" value="1"/>
</dbReference>
<keyword evidence="3 7" id="KW-0732">Signal</keyword>
<dbReference type="InterPro" id="IPR016187">
    <property type="entry name" value="CTDL_fold"/>
</dbReference>
<dbReference type="Pfam" id="PF00059">
    <property type="entry name" value="Lectin_C"/>
    <property type="match status" value="1"/>
</dbReference>
<feature type="domain" description="C-type lectin" evidence="8">
    <location>
        <begin position="197"/>
        <end position="319"/>
    </location>
</feature>
<accession>A0A8C4RIB7</accession>
<organism evidence="9 10">
    <name type="scientific">Erpetoichthys calabaricus</name>
    <name type="common">Rope fish</name>
    <name type="synonym">Calamoichthys calabaricus</name>
    <dbReference type="NCBI Taxonomy" id="27687"/>
    <lineage>
        <taxon>Eukaryota</taxon>
        <taxon>Metazoa</taxon>
        <taxon>Chordata</taxon>
        <taxon>Craniata</taxon>
        <taxon>Vertebrata</taxon>
        <taxon>Euteleostomi</taxon>
        <taxon>Actinopterygii</taxon>
        <taxon>Polypteriformes</taxon>
        <taxon>Polypteridae</taxon>
        <taxon>Erpetoichthys</taxon>
    </lineage>
</organism>
<reference evidence="9" key="2">
    <citation type="submission" date="2025-08" db="UniProtKB">
        <authorList>
            <consortium name="Ensembl"/>
        </authorList>
    </citation>
    <scope>IDENTIFICATION</scope>
</reference>
<comment type="subcellular location">
    <subcellularLocation>
        <location evidence="1">Secreted</location>
    </subcellularLocation>
</comment>
<evidence type="ECO:0000256" key="7">
    <source>
        <dbReference type="SAM" id="SignalP"/>
    </source>
</evidence>
<dbReference type="PROSITE" id="PS50041">
    <property type="entry name" value="C_TYPE_LECTIN_2"/>
    <property type="match status" value="1"/>
</dbReference>